<dbReference type="AlphaFoldDB" id="B9ACZ2"/>
<accession>B9ACZ2</accession>
<evidence type="ECO:0000313" key="2">
    <source>
        <dbReference type="EMBL" id="EEE41332.1"/>
    </source>
</evidence>
<comment type="caution">
    <text evidence="2">The sequence shown here is derived from an EMBL/GenBank/DDBJ whole genome shotgun (WGS) entry which is preliminary data.</text>
</comment>
<dbReference type="Pfam" id="PF01881">
    <property type="entry name" value="Cas_Cas6_C"/>
    <property type="match status" value="1"/>
</dbReference>
<reference evidence="2 3" key="2">
    <citation type="submission" date="2008-11" db="EMBL/GenBank/DDBJ databases">
        <title>Draft genome sequence of Methanobrevibacter smithii (DSM 2375).</title>
        <authorList>
            <person name="Sudarsanam P."/>
            <person name="Ley R."/>
            <person name="Guruge J."/>
            <person name="Turnbaugh P.J."/>
            <person name="Mahowald M."/>
            <person name="Liep D."/>
            <person name="Gordon J."/>
        </authorList>
    </citation>
    <scope>NUCLEOTIDE SEQUENCE [LARGE SCALE GENOMIC DNA]</scope>
    <source>
        <strain evidence="2 3">DSM 2375</strain>
    </source>
</reference>
<sequence>MMDLILEGDLNLIEFAYDVGIGEKNSMGFGMIKLLE</sequence>
<evidence type="ECO:0000259" key="1">
    <source>
        <dbReference type="Pfam" id="PF01881"/>
    </source>
</evidence>
<name>B9ACZ2_METSM</name>
<proteinExistence type="predicted"/>
<evidence type="ECO:0000313" key="3">
    <source>
        <dbReference type="Proteomes" id="UP000003489"/>
    </source>
</evidence>
<feature type="domain" description="CRISPR associated protein Cas6 C-terminal" evidence="1">
    <location>
        <begin position="1"/>
        <end position="34"/>
    </location>
</feature>
<protein>
    <recommendedName>
        <fullName evidence="1">CRISPR associated protein Cas6 C-terminal domain-containing protein</fullName>
    </recommendedName>
</protein>
<dbReference type="Gene3D" id="3.30.70.1900">
    <property type="match status" value="1"/>
</dbReference>
<dbReference type="HOGENOM" id="CLU_3353915_0_0_2"/>
<dbReference type="InterPro" id="IPR049435">
    <property type="entry name" value="Cas_Cas6_C"/>
</dbReference>
<dbReference type="EMBL" id="ABYW01000002">
    <property type="protein sequence ID" value="EEE41332.1"/>
    <property type="molecule type" value="Genomic_DNA"/>
</dbReference>
<reference evidence="2 3" key="1">
    <citation type="submission" date="2008-10" db="EMBL/GenBank/DDBJ databases">
        <authorList>
            <person name="Fulton L."/>
            <person name="Clifton S."/>
            <person name="Fulton B."/>
            <person name="Xu J."/>
            <person name="Minx P."/>
            <person name="Pepin K.H."/>
            <person name="Johnson M."/>
            <person name="Bhonagiri V."/>
            <person name="Nash W.E."/>
            <person name="Mardis E.R."/>
            <person name="Wilson R.K."/>
        </authorList>
    </citation>
    <scope>NUCLEOTIDE SEQUENCE [LARGE SCALE GENOMIC DNA]</scope>
    <source>
        <strain evidence="2 3">DSM 2375</strain>
    </source>
</reference>
<dbReference type="Proteomes" id="UP000003489">
    <property type="component" value="Unassembled WGS sequence"/>
</dbReference>
<organism evidence="2 3">
    <name type="scientific">Methanobrevibacter smithii DSM 2375</name>
    <dbReference type="NCBI Taxonomy" id="483214"/>
    <lineage>
        <taxon>Archaea</taxon>
        <taxon>Methanobacteriati</taxon>
        <taxon>Methanobacteriota</taxon>
        <taxon>Methanomada group</taxon>
        <taxon>Methanobacteria</taxon>
        <taxon>Methanobacteriales</taxon>
        <taxon>Methanobacteriaceae</taxon>
        <taxon>Methanobrevibacter</taxon>
    </lineage>
</organism>
<gene>
    <name evidence="2" type="ORF">METSMIALI_00214</name>
</gene>